<feature type="transmembrane region" description="Helical" evidence="1">
    <location>
        <begin position="80"/>
        <end position="100"/>
    </location>
</feature>
<evidence type="ECO:0000313" key="2">
    <source>
        <dbReference type="EMBL" id="PRY99062.1"/>
    </source>
</evidence>
<accession>A0A2T0XJG9</accession>
<dbReference type="AlphaFoldDB" id="A0A2T0XJG9"/>
<sequence>MIRTAATQIADTVNGDLGVDLIFLIGGLAFVLVVLTLQWQSKRTKPLDLVLVPDTTQMYWLTMLIAGVLGTVIGDELWHIMGLASSSLVLSISMGILVFLGHKSFLKLTALYWFGVLFARIAGTAVGDWLAKTIARGGAGLTLEGATLLSGLVFIGVCYFWKWQQRDQDNR</sequence>
<dbReference type="Pfam" id="PF03988">
    <property type="entry name" value="DUF347"/>
    <property type="match status" value="1"/>
</dbReference>
<organism evidence="2 3">
    <name type="scientific">Jezberella montanilacus</name>
    <dbReference type="NCBI Taxonomy" id="323426"/>
    <lineage>
        <taxon>Bacteria</taxon>
        <taxon>Pseudomonadati</taxon>
        <taxon>Pseudomonadota</taxon>
        <taxon>Betaproteobacteria</taxon>
        <taxon>Burkholderiales</taxon>
        <taxon>Alcaligenaceae</taxon>
        <taxon>Jezberella</taxon>
    </lineage>
</organism>
<dbReference type="EMBL" id="PVTV01000011">
    <property type="protein sequence ID" value="PRY99062.1"/>
    <property type="molecule type" value="Genomic_DNA"/>
</dbReference>
<feature type="transmembrane region" description="Helical" evidence="1">
    <location>
        <begin position="112"/>
        <end position="131"/>
    </location>
</feature>
<feature type="transmembrane region" description="Helical" evidence="1">
    <location>
        <begin position="58"/>
        <end position="74"/>
    </location>
</feature>
<evidence type="ECO:0000313" key="3">
    <source>
        <dbReference type="Proteomes" id="UP000238308"/>
    </source>
</evidence>
<keyword evidence="3" id="KW-1185">Reference proteome</keyword>
<dbReference type="Proteomes" id="UP000238308">
    <property type="component" value="Unassembled WGS sequence"/>
</dbReference>
<protein>
    <submittedName>
        <fullName evidence="2">Repeat uncharacterized protein DUF347</fullName>
    </submittedName>
</protein>
<comment type="caution">
    <text evidence="2">The sequence shown here is derived from an EMBL/GenBank/DDBJ whole genome shotgun (WGS) entry which is preliminary data.</text>
</comment>
<gene>
    <name evidence="2" type="ORF">BCM14_0500</name>
</gene>
<proteinExistence type="predicted"/>
<dbReference type="InterPro" id="IPR007136">
    <property type="entry name" value="DUF347"/>
</dbReference>
<evidence type="ECO:0000256" key="1">
    <source>
        <dbReference type="SAM" id="Phobius"/>
    </source>
</evidence>
<keyword evidence="1" id="KW-0812">Transmembrane</keyword>
<keyword evidence="1" id="KW-1133">Transmembrane helix</keyword>
<feature type="transmembrane region" description="Helical" evidence="1">
    <location>
        <begin position="137"/>
        <end position="161"/>
    </location>
</feature>
<reference evidence="2 3" key="1">
    <citation type="submission" date="2018-03" db="EMBL/GenBank/DDBJ databases">
        <title>Genomic Encyclopedia of Type Strains, Phase III (KMG-III): the genomes of soil and plant-associated and newly described type strains.</title>
        <authorList>
            <person name="Whitman W."/>
        </authorList>
    </citation>
    <scope>NUCLEOTIDE SEQUENCE [LARGE SCALE GENOMIC DNA]</scope>
    <source>
        <strain evidence="2 3">MWH-P2sevCIIIb</strain>
    </source>
</reference>
<name>A0A2T0XJG9_9BURK</name>
<feature type="transmembrane region" description="Helical" evidence="1">
    <location>
        <begin position="17"/>
        <end position="37"/>
    </location>
</feature>
<keyword evidence="1" id="KW-0472">Membrane</keyword>